<evidence type="ECO:0000256" key="17">
    <source>
        <dbReference type="RuleBase" id="RU003793"/>
    </source>
</evidence>
<keyword evidence="13 18" id="KW-0511">Multifunctional enzyme</keyword>
<feature type="transmembrane region" description="Helical" evidence="19">
    <location>
        <begin position="180"/>
        <end position="202"/>
    </location>
</feature>
<evidence type="ECO:0000256" key="5">
    <source>
        <dbReference type="ARBA" id="ARBA00022603"/>
    </source>
</evidence>
<dbReference type="GO" id="GO:0032259">
    <property type="term" value="P:methylation"/>
    <property type="evidence" value="ECO:0007669"/>
    <property type="project" value="UniProtKB-KW"/>
</dbReference>
<feature type="transmembrane region" description="Helical" evidence="19">
    <location>
        <begin position="12"/>
        <end position="35"/>
    </location>
</feature>
<dbReference type="GO" id="GO:0004190">
    <property type="term" value="F:aspartic-type endopeptidase activity"/>
    <property type="evidence" value="ECO:0007669"/>
    <property type="project" value="UniProtKB-EC"/>
</dbReference>
<feature type="transmembrane region" description="Helical" evidence="19">
    <location>
        <begin position="126"/>
        <end position="145"/>
    </location>
</feature>
<gene>
    <name evidence="22" type="ORF">LDG_7979</name>
</gene>
<dbReference type="STRING" id="658187.LDG_7979"/>
<dbReference type="Proteomes" id="UP000002770">
    <property type="component" value="Unassembled WGS sequence"/>
</dbReference>
<comment type="similarity">
    <text evidence="2 17">Belongs to the peptidase A24 family.</text>
</comment>
<organism evidence="22 23">
    <name type="scientific">Legionella drancourtii LLAP12</name>
    <dbReference type="NCBI Taxonomy" id="658187"/>
    <lineage>
        <taxon>Bacteria</taxon>
        <taxon>Pseudomonadati</taxon>
        <taxon>Pseudomonadota</taxon>
        <taxon>Gammaproteobacteria</taxon>
        <taxon>Legionellales</taxon>
        <taxon>Legionellaceae</taxon>
        <taxon>Legionella</taxon>
    </lineage>
</organism>
<dbReference type="Pfam" id="PF06750">
    <property type="entry name" value="A24_N_bact"/>
    <property type="match status" value="1"/>
</dbReference>
<dbReference type="InterPro" id="IPR050882">
    <property type="entry name" value="Prepilin_peptidase/N-MTase"/>
</dbReference>
<dbReference type="HOGENOM" id="CLU_057101_0_0_6"/>
<dbReference type="EMBL" id="JH413836">
    <property type="protein sequence ID" value="EHL30074.1"/>
    <property type="molecule type" value="Genomic_DNA"/>
</dbReference>
<keyword evidence="9 18" id="KW-0812">Transmembrane</keyword>
<dbReference type="PANTHER" id="PTHR30487:SF0">
    <property type="entry name" value="PREPILIN LEADER PEPTIDASE_N-METHYLTRANSFERASE-RELATED"/>
    <property type="match status" value="1"/>
</dbReference>
<keyword evidence="23" id="KW-1185">Reference proteome</keyword>
<dbReference type="RefSeq" id="WP_006871867.1">
    <property type="nucleotide sequence ID" value="NZ_JH413836.1"/>
</dbReference>
<keyword evidence="4" id="KW-0997">Cell inner membrane</keyword>
<feature type="domain" description="Prepilin peptidase A24 N-terminal" evidence="21">
    <location>
        <begin position="19"/>
        <end position="124"/>
    </location>
</feature>
<evidence type="ECO:0000256" key="3">
    <source>
        <dbReference type="ARBA" id="ARBA00022475"/>
    </source>
</evidence>
<dbReference type="OrthoDB" id="9789291at2"/>
<evidence type="ECO:0000256" key="1">
    <source>
        <dbReference type="ARBA" id="ARBA00004429"/>
    </source>
</evidence>
<dbReference type="EC" id="3.4.23.43" evidence="15 18"/>
<evidence type="ECO:0000256" key="8">
    <source>
        <dbReference type="ARBA" id="ARBA00022691"/>
    </source>
</evidence>
<comment type="subcellular location">
    <subcellularLocation>
        <location evidence="1">Cell inner membrane</location>
        <topology evidence="1">Multi-pass membrane protein</topology>
    </subcellularLocation>
    <subcellularLocation>
        <location evidence="18">Cell membrane</location>
        <topology evidence="18">Multi-pass membrane protein</topology>
    </subcellularLocation>
</comment>
<evidence type="ECO:0000256" key="19">
    <source>
        <dbReference type="SAM" id="Phobius"/>
    </source>
</evidence>
<dbReference type="Pfam" id="PF01478">
    <property type="entry name" value="Peptidase_A24"/>
    <property type="match status" value="1"/>
</dbReference>
<evidence type="ECO:0000256" key="9">
    <source>
        <dbReference type="ARBA" id="ARBA00022692"/>
    </source>
</evidence>
<evidence type="ECO:0000256" key="18">
    <source>
        <dbReference type="RuleBase" id="RU003794"/>
    </source>
</evidence>
<evidence type="ECO:0000256" key="12">
    <source>
        <dbReference type="ARBA" id="ARBA00023136"/>
    </source>
</evidence>
<evidence type="ECO:0000256" key="6">
    <source>
        <dbReference type="ARBA" id="ARBA00022670"/>
    </source>
</evidence>
<dbReference type="InterPro" id="IPR014032">
    <property type="entry name" value="Peptidase_A24A_bac"/>
</dbReference>
<feature type="transmembrane region" description="Helical" evidence="19">
    <location>
        <begin position="259"/>
        <end position="278"/>
    </location>
</feature>
<evidence type="ECO:0000256" key="15">
    <source>
        <dbReference type="ARBA" id="ARBA00067082"/>
    </source>
</evidence>
<evidence type="ECO:0000256" key="16">
    <source>
        <dbReference type="ARBA" id="ARBA00071870"/>
    </source>
</evidence>
<sequence>MMHELIANHSWFLYVTVALFSLAVGSLLNVVIYRLPIMLHHEWQREYCELMNIKTEEIQTINLFVPRSFCPSCKTMVKAWQNIPILSYLFLRGRCYHCKSSISIRYPLIELGTMLLSLYACWNFGFTWQLPFALMALWLLICLFFIDVDHQLLPDSITLSLLWLGLIANTENLFAPLPEAVLSAAGAYIGLWLFIKLFYLVTGKIGMGNGDFKLFAAFGAWFGWKFLPLILLFSSIAGTIIGLLYLYLQDKSKDTTIPFGPFLCASGIAALFWGQKILDWYIRLWM</sequence>
<evidence type="ECO:0000313" key="22">
    <source>
        <dbReference type="EMBL" id="EHL30074.1"/>
    </source>
</evidence>
<comment type="catalytic activity">
    <reaction evidence="14 18">
        <text>Typically cleaves a -Gly-|-Phe- bond to release an N-terminal, basic peptide of 5-8 residues from type IV prepilin, and then N-methylates the new N-terminal amino group, the methyl donor being S-adenosyl-L-methionine.</text>
        <dbReference type="EC" id="3.4.23.43"/>
    </reaction>
</comment>
<keyword evidence="12 19" id="KW-0472">Membrane</keyword>
<evidence type="ECO:0000256" key="4">
    <source>
        <dbReference type="ARBA" id="ARBA00022519"/>
    </source>
</evidence>
<dbReference type="InterPro" id="IPR000045">
    <property type="entry name" value="Prepilin_IV_endopep_pep"/>
</dbReference>
<keyword evidence="5 18" id="KW-0489">Methyltransferase</keyword>
<dbReference type="GO" id="GO:0006465">
    <property type="term" value="P:signal peptide processing"/>
    <property type="evidence" value="ECO:0007669"/>
    <property type="project" value="TreeGrafter"/>
</dbReference>
<evidence type="ECO:0000313" key="23">
    <source>
        <dbReference type="Proteomes" id="UP000002770"/>
    </source>
</evidence>
<feature type="domain" description="Prepilin type IV endopeptidase peptidase" evidence="20">
    <location>
        <begin position="135"/>
        <end position="243"/>
    </location>
</feature>
<dbReference type="FunFam" id="1.20.120.1220:FF:000001">
    <property type="entry name" value="Type 4 prepilin-like proteins leader peptide-processing enzyme"/>
    <property type="match status" value="1"/>
</dbReference>
<keyword evidence="8" id="KW-0949">S-adenosyl-L-methionine</keyword>
<dbReference type="AlphaFoldDB" id="G9ERR1"/>
<dbReference type="GO" id="GO:0008168">
    <property type="term" value="F:methyltransferase activity"/>
    <property type="evidence" value="ECO:0007669"/>
    <property type="project" value="UniProtKB-KW"/>
</dbReference>
<dbReference type="eggNOG" id="COG1989">
    <property type="taxonomic scope" value="Bacteria"/>
</dbReference>
<keyword evidence="7 18" id="KW-0808">Transferase</keyword>
<dbReference type="FunCoup" id="G9ERR1">
    <property type="interactions" value="266"/>
</dbReference>
<dbReference type="EC" id="2.1.1.-" evidence="18"/>
<dbReference type="Gene3D" id="1.20.120.1220">
    <property type="match status" value="1"/>
</dbReference>
<evidence type="ECO:0000256" key="10">
    <source>
        <dbReference type="ARBA" id="ARBA00022801"/>
    </source>
</evidence>
<comment type="function">
    <text evidence="18">Plays an essential role in type IV pili and type II pseudopili formation by proteolytically removing the leader sequence from substrate proteins and subsequently monomethylating the alpha-amino group of the newly exposed N-terminal phenylalanine.</text>
</comment>
<name>G9ERR1_9GAMM</name>
<evidence type="ECO:0000259" key="21">
    <source>
        <dbReference type="Pfam" id="PF06750"/>
    </source>
</evidence>
<keyword evidence="11 19" id="KW-1133">Transmembrane helix</keyword>
<protein>
    <recommendedName>
        <fullName evidence="16 18">Prepilin leader peptidase/N-methyltransferase</fullName>
        <ecNumber evidence="18">2.1.1.-</ecNumber>
        <ecNumber evidence="15 18">3.4.23.43</ecNumber>
    </recommendedName>
</protein>
<feature type="transmembrane region" description="Helical" evidence="19">
    <location>
        <begin position="152"/>
        <end position="168"/>
    </location>
</feature>
<dbReference type="PANTHER" id="PTHR30487">
    <property type="entry name" value="TYPE 4 PREPILIN-LIKE PROTEINS LEADER PEPTIDE-PROCESSING ENZYME"/>
    <property type="match status" value="1"/>
</dbReference>
<keyword evidence="6 18" id="KW-0645">Protease</keyword>
<dbReference type="InParanoid" id="G9ERR1"/>
<evidence type="ECO:0000256" key="7">
    <source>
        <dbReference type="ARBA" id="ARBA00022679"/>
    </source>
</evidence>
<reference evidence="22 23" key="1">
    <citation type="journal article" date="2011" name="BMC Genomics">
        <title>Insight into cross-talk between intra-amoebal pathogens.</title>
        <authorList>
            <person name="Gimenez G."/>
            <person name="Bertelli C."/>
            <person name="Moliner C."/>
            <person name="Robert C."/>
            <person name="Raoult D."/>
            <person name="Fournier P.E."/>
            <person name="Greub G."/>
        </authorList>
    </citation>
    <scope>NUCLEOTIDE SEQUENCE [LARGE SCALE GENOMIC DNA]</scope>
    <source>
        <strain evidence="22 23">LLAP12</strain>
    </source>
</reference>
<proteinExistence type="inferred from homology"/>
<keyword evidence="3" id="KW-1003">Cell membrane</keyword>
<keyword evidence="10 18" id="KW-0378">Hydrolase</keyword>
<feature type="transmembrane region" description="Helical" evidence="19">
    <location>
        <begin position="214"/>
        <end position="247"/>
    </location>
</feature>
<evidence type="ECO:0000256" key="11">
    <source>
        <dbReference type="ARBA" id="ARBA00022989"/>
    </source>
</evidence>
<dbReference type="GO" id="GO:0005886">
    <property type="term" value="C:plasma membrane"/>
    <property type="evidence" value="ECO:0007669"/>
    <property type="project" value="UniProtKB-SubCell"/>
</dbReference>
<evidence type="ECO:0000256" key="13">
    <source>
        <dbReference type="ARBA" id="ARBA00023268"/>
    </source>
</evidence>
<evidence type="ECO:0000259" key="20">
    <source>
        <dbReference type="Pfam" id="PF01478"/>
    </source>
</evidence>
<accession>G9ERR1</accession>
<dbReference type="PRINTS" id="PR00864">
    <property type="entry name" value="PREPILNPTASE"/>
</dbReference>
<evidence type="ECO:0000256" key="2">
    <source>
        <dbReference type="ARBA" id="ARBA00005801"/>
    </source>
</evidence>
<dbReference type="InterPro" id="IPR010627">
    <property type="entry name" value="Prepilin_pept_A24_N"/>
</dbReference>
<evidence type="ECO:0000256" key="14">
    <source>
        <dbReference type="ARBA" id="ARBA00050401"/>
    </source>
</evidence>